<dbReference type="RefSeq" id="WP_137276700.1">
    <property type="nucleotide sequence ID" value="NZ_QKNX01000003.1"/>
</dbReference>
<sequence>MGDTGGLRAAKTTGTFILVGLSMCIVGWLLSTIVPSLAVLLWLFGIPIAILGLPIGAVVWFASRREVDD</sequence>
<evidence type="ECO:0000313" key="2">
    <source>
        <dbReference type="EMBL" id="TKR25693.1"/>
    </source>
</evidence>
<evidence type="ECO:0000313" key="3">
    <source>
        <dbReference type="Proteomes" id="UP000308037"/>
    </source>
</evidence>
<proteinExistence type="predicted"/>
<keyword evidence="1" id="KW-0472">Membrane</keyword>
<keyword evidence="1" id="KW-0812">Transmembrane</keyword>
<evidence type="ECO:0000256" key="1">
    <source>
        <dbReference type="SAM" id="Phobius"/>
    </source>
</evidence>
<dbReference type="Proteomes" id="UP000308037">
    <property type="component" value="Unassembled WGS sequence"/>
</dbReference>
<dbReference type="AlphaFoldDB" id="A0A4V5ZNM2"/>
<keyword evidence="3" id="KW-1185">Reference proteome</keyword>
<organism evidence="2 3">
    <name type="scientific">Natronomonas salsuginis</name>
    <dbReference type="NCBI Taxonomy" id="2217661"/>
    <lineage>
        <taxon>Archaea</taxon>
        <taxon>Methanobacteriati</taxon>
        <taxon>Methanobacteriota</taxon>
        <taxon>Stenosarchaea group</taxon>
        <taxon>Halobacteria</taxon>
        <taxon>Halobacteriales</taxon>
        <taxon>Natronomonadaceae</taxon>
        <taxon>Natronomonas</taxon>
    </lineage>
</organism>
<feature type="transmembrane region" description="Helical" evidence="1">
    <location>
        <begin position="12"/>
        <end position="34"/>
    </location>
</feature>
<reference evidence="2 3" key="1">
    <citation type="submission" date="2019-04" db="EMBL/GenBank/DDBJ databases">
        <title>Natronomonas sp. F20-122 a newhaloarchaeon isolated from a saline saltern of Isla Bacuta, Huelva, Spain.</title>
        <authorList>
            <person name="Duran-Viseras A."/>
            <person name="Sanchez-Porro C."/>
            <person name="Ventosa A."/>
        </authorList>
    </citation>
    <scope>NUCLEOTIDE SEQUENCE [LARGE SCALE GENOMIC DNA]</scope>
    <source>
        <strain evidence="2 3">F20-122</strain>
    </source>
</reference>
<keyword evidence="1" id="KW-1133">Transmembrane helix</keyword>
<gene>
    <name evidence="2" type="ORF">DM868_09795</name>
</gene>
<dbReference type="EMBL" id="QKNX01000003">
    <property type="protein sequence ID" value="TKR25693.1"/>
    <property type="molecule type" value="Genomic_DNA"/>
</dbReference>
<protein>
    <submittedName>
        <fullName evidence="2">Uncharacterized protein</fullName>
    </submittedName>
</protein>
<comment type="caution">
    <text evidence="2">The sequence shown here is derived from an EMBL/GenBank/DDBJ whole genome shotgun (WGS) entry which is preliminary data.</text>
</comment>
<name>A0A4V5ZNM2_9EURY</name>
<accession>A0A4V5ZNM2</accession>
<feature type="transmembrane region" description="Helical" evidence="1">
    <location>
        <begin position="40"/>
        <end position="62"/>
    </location>
</feature>